<organism evidence="2">
    <name type="scientific">Echinostoma caproni</name>
    <dbReference type="NCBI Taxonomy" id="27848"/>
    <lineage>
        <taxon>Eukaryota</taxon>
        <taxon>Metazoa</taxon>
        <taxon>Spiralia</taxon>
        <taxon>Lophotrochozoa</taxon>
        <taxon>Platyhelminthes</taxon>
        <taxon>Trematoda</taxon>
        <taxon>Digenea</taxon>
        <taxon>Plagiorchiida</taxon>
        <taxon>Echinostomata</taxon>
        <taxon>Echinostomatoidea</taxon>
        <taxon>Echinostomatidae</taxon>
        <taxon>Echinostoma</taxon>
    </lineage>
</organism>
<dbReference type="InterPro" id="IPR018307">
    <property type="entry name" value="ABL9/DENND6_dom"/>
</dbReference>
<accession>A0A182ZZN5</accession>
<dbReference type="WBParaSite" id="ECPE_0000016901-mRNA-1">
    <property type="protein sequence ID" value="ECPE_0000016901-mRNA-1"/>
    <property type="gene ID" value="ECPE_0000016901"/>
</dbReference>
<protein>
    <submittedName>
        <fullName evidence="2">Avl9 domain-containing protein</fullName>
    </submittedName>
</protein>
<dbReference type="Pfam" id="PF09794">
    <property type="entry name" value="Avl9"/>
    <property type="match status" value="1"/>
</dbReference>
<feature type="domain" description="AVL9/DENND6" evidence="1">
    <location>
        <begin position="3"/>
        <end position="84"/>
    </location>
</feature>
<evidence type="ECO:0000313" key="2">
    <source>
        <dbReference type="WBParaSite" id="ECPE_0000016901-mRNA-1"/>
    </source>
</evidence>
<dbReference type="AlphaFoldDB" id="A0A182ZZN5"/>
<proteinExistence type="predicted"/>
<sequence length="131" mass="14756">LFNLNAANFLRVYGRDALVCFKLVLLERRVLFDGESAGWMCNWILTLLSLFPDLIAHGLTHAALVDHSWITDRACWIWPRPNLTDTSRVSERRLDTGSPSRMTLDEATLSSYVTAMISSSDDVSNPVVNSR</sequence>
<evidence type="ECO:0000259" key="1">
    <source>
        <dbReference type="Pfam" id="PF09794"/>
    </source>
</evidence>
<reference evidence="2" key="1">
    <citation type="submission" date="2016-06" db="UniProtKB">
        <authorList>
            <consortium name="WormBaseParasite"/>
        </authorList>
    </citation>
    <scope>IDENTIFICATION</scope>
</reference>
<name>A0A182ZZN5_9TREM</name>